<name>A0A6C0JGW8_9ZZZZ</name>
<organism evidence="1">
    <name type="scientific">viral metagenome</name>
    <dbReference type="NCBI Taxonomy" id="1070528"/>
    <lineage>
        <taxon>unclassified sequences</taxon>
        <taxon>metagenomes</taxon>
        <taxon>organismal metagenomes</taxon>
    </lineage>
</organism>
<dbReference type="AlphaFoldDB" id="A0A6C0JGW8"/>
<reference evidence="1" key="1">
    <citation type="journal article" date="2020" name="Nature">
        <title>Giant virus diversity and host interactions through global metagenomics.</title>
        <authorList>
            <person name="Schulz F."/>
            <person name="Roux S."/>
            <person name="Paez-Espino D."/>
            <person name="Jungbluth S."/>
            <person name="Walsh D.A."/>
            <person name="Denef V.J."/>
            <person name="McMahon K.D."/>
            <person name="Konstantinidis K.T."/>
            <person name="Eloe-Fadrosh E.A."/>
            <person name="Kyrpides N.C."/>
            <person name="Woyke T."/>
        </authorList>
    </citation>
    <scope>NUCLEOTIDE SEQUENCE</scope>
    <source>
        <strain evidence="1">GVMAG-M-3300027708-5</strain>
    </source>
</reference>
<accession>A0A6C0JGW8</accession>
<proteinExistence type="predicted"/>
<protein>
    <submittedName>
        <fullName evidence="1">Uncharacterized protein</fullName>
    </submittedName>
</protein>
<evidence type="ECO:0000313" key="1">
    <source>
        <dbReference type="EMBL" id="QHU05025.1"/>
    </source>
</evidence>
<dbReference type="EMBL" id="MN740406">
    <property type="protein sequence ID" value="QHU05025.1"/>
    <property type="molecule type" value="Genomic_DNA"/>
</dbReference>
<sequence length="41" mass="5022">MKRNKNNIREGLYYFFEEVLQASREPTVPLRPLPFSFEKYL</sequence>